<dbReference type="OrthoDB" id="3213425at2"/>
<proteinExistence type="predicted"/>
<evidence type="ECO:0000313" key="2">
    <source>
        <dbReference type="Proteomes" id="UP000324101"/>
    </source>
</evidence>
<evidence type="ECO:0000313" key="1">
    <source>
        <dbReference type="EMBL" id="QES57213.1"/>
    </source>
</evidence>
<name>A0A5P2DQU8_STRVZ</name>
<reference evidence="1 2" key="1">
    <citation type="submission" date="2018-05" db="EMBL/GenBank/DDBJ databases">
        <title>Streptomyces venezuelae.</title>
        <authorList>
            <person name="Kim W."/>
            <person name="Lee N."/>
            <person name="Cho B.-K."/>
        </authorList>
    </citation>
    <scope>NUCLEOTIDE SEQUENCE [LARGE SCALE GENOMIC DNA]</scope>
    <source>
        <strain evidence="1 2">ATCC 21018</strain>
    </source>
</reference>
<dbReference type="EMBL" id="CP029189">
    <property type="protein sequence ID" value="QES57213.1"/>
    <property type="molecule type" value="Genomic_DNA"/>
</dbReference>
<sequence>MDNALTTHPLTYVRERNGWGKAELARLLCRRGRLLGIALATNRTTVWKWENGQEPDADAQHVLADLLGVDRGLIKSLGWPGWLPAWEKTSLLAPWTRDGTVSVFAELVRSGHMDRRGFLSITGSALAGVAANWAAAPEAFASAVEGDRVTDDMVTTLETRVATLRTLDDQMGGARLLEQATGDLSLITSLLEHGTYTSAVEQRLYGMAARVSYLAGWMAYDKGLRSLGQRYYVASLRSSRTADDTAFGAFMLAEMGVHVSDSGDTAQRVNLIDTAIDNAPTALPPAVASYLHLHHAEALSRDGQHEAAGKALNRAYDRFGGHQDGDQPDWLAWYGEAQLKSTEGKILLRSGFPERATTALALSVDQAVPRDKAVRSGRLATARLASRDLDGALDAATIGLALLEGKVRSDRARSRLTKFSGYLEPHADAPAVREFRERLRALPVAA</sequence>
<dbReference type="Proteomes" id="UP000324101">
    <property type="component" value="Chromosome"/>
</dbReference>
<gene>
    <name evidence="1" type="ORF">DEJ51_26025</name>
</gene>
<protein>
    <submittedName>
        <fullName evidence="1">Transcriptional regulator</fullName>
    </submittedName>
</protein>
<accession>A0A5P2DQU8</accession>
<organism evidence="1 2">
    <name type="scientific">Streptomyces venezuelae</name>
    <dbReference type="NCBI Taxonomy" id="54571"/>
    <lineage>
        <taxon>Bacteria</taxon>
        <taxon>Bacillati</taxon>
        <taxon>Actinomycetota</taxon>
        <taxon>Actinomycetes</taxon>
        <taxon>Kitasatosporales</taxon>
        <taxon>Streptomycetaceae</taxon>
        <taxon>Streptomyces</taxon>
    </lineage>
</organism>
<dbReference type="AlphaFoldDB" id="A0A5P2DQU8"/>
<dbReference type="RefSeq" id="WP_150260028.1">
    <property type="nucleotide sequence ID" value="NZ_CP029189.1"/>
</dbReference>